<name>A0A4Z2E6X8_9TELE</name>
<sequence>MFNSVSLCNKITTTQCSTVCDDVRCVELYRYLKETRTRRTRCSDSFPFPPPPASSASTLRPGTSTAPCASGPRYSAVDWTAQRTVSTRRKNRDRRTLWTSGSTTTQR</sequence>
<evidence type="ECO:0000256" key="1">
    <source>
        <dbReference type="SAM" id="MobiDB-lite"/>
    </source>
</evidence>
<accession>A0A4Z2E6X8</accession>
<proteinExistence type="predicted"/>
<feature type="compositionally biased region" description="Polar residues" evidence="1">
    <location>
        <begin position="97"/>
        <end position="107"/>
    </location>
</feature>
<dbReference type="Proteomes" id="UP000314294">
    <property type="component" value="Unassembled WGS sequence"/>
</dbReference>
<feature type="compositionally biased region" description="Polar residues" evidence="1">
    <location>
        <begin position="58"/>
        <end position="67"/>
    </location>
</feature>
<evidence type="ECO:0000313" key="2">
    <source>
        <dbReference type="EMBL" id="TNN24403.1"/>
    </source>
</evidence>
<evidence type="ECO:0000313" key="3">
    <source>
        <dbReference type="Proteomes" id="UP000314294"/>
    </source>
</evidence>
<reference evidence="2 3" key="1">
    <citation type="submission" date="2019-03" db="EMBL/GenBank/DDBJ databases">
        <title>First draft genome of Liparis tanakae, snailfish: a comprehensive survey of snailfish specific genes.</title>
        <authorList>
            <person name="Kim W."/>
            <person name="Song I."/>
            <person name="Jeong J.-H."/>
            <person name="Kim D."/>
            <person name="Kim S."/>
            <person name="Ryu S."/>
            <person name="Song J.Y."/>
            <person name="Lee S.K."/>
        </authorList>
    </citation>
    <scope>NUCLEOTIDE SEQUENCE [LARGE SCALE GENOMIC DNA]</scope>
    <source>
        <tissue evidence="2">Muscle</tissue>
    </source>
</reference>
<protein>
    <submittedName>
        <fullName evidence="2">Uncharacterized protein</fullName>
    </submittedName>
</protein>
<keyword evidence="3" id="KW-1185">Reference proteome</keyword>
<feature type="region of interest" description="Disordered" evidence="1">
    <location>
        <begin position="37"/>
        <end position="107"/>
    </location>
</feature>
<organism evidence="2 3">
    <name type="scientific">Liparis tanakae</name>
    <name type="common">Tanaka's snailfish</name>
    <dbReference type="NCBI Taxonomy" id="230148"/>
    <lineage>
        <taxon>Eukaryota</taxon>
        <taxon>Metazoa</taxon>
        <taxon>Chordata</taxon>
        <taxon>Craniata</taxon>
        <taxon>Vertebrata</taxon>
        <taxon>Euteleostomi</taxon>
        <taxon>Actinopterygii</taxon>
        <taxon>Neopterygii</taxon>
        <taxon>Teleostei</taxon>
        <taxon>Neoteleostei</taxon>
        <taxon>Acanthomorphata</taxon>
        <taxon>Eupercaria</taxon>
        <taxon>Perciformes</taxon>
        <taxon>Cottioidei</taxon>
        <taxon>Cottales</taxon>
        <taxon>Liparidae</taxon>
        <taxon>Liparis</taxon>
    </lineage>
</organism>
<gene>
    <name evidence="2" type="ORF">EYF80_065470</name>
</gene>
<comment type="caution">
    <text evidence="2">The sequence shown here is derived from an EMBL/GenBank/DDBJ whole genome shotgun (WGS) entry which is preliminary data.</text>
</comment>
<dbReference type="EMBL" id="SRLO01015468">
    <property type="protein sequence ID" value="TNN24403.1"/>
    <property type="molecule type" value="Genomic_DNA"/>
</dbReference>
<dbReference type="AlphaFoldDB" id="A0A4Z2E6X8"/>